<name>A0A1Y2B5L9_9TREE</name>
<dbReference type="OrthoDB" id="2569556at2759"/>
<sequence>MSSILRSTTVRAGQAASGSSTMILRAASTSSSTRPPRTPKRRKNATRRQPRSIETTRALVNLHHTAASFMHSPDEITTGFENSFRHSALNPYFQKFWQFRESALEAVEARGSGSEGSLVERVEIGAKSSASKARASQRKAATYSQIFKKHENLWSERGRVDEQNPELTEREIQVKEALFGTWERGGLGMRRPEPSLDGIQEYLSAKGVTLNQAAQEWSKRHEED</sequence>
<dbReference type="InParanoid" id="A0A1Y2B5L9"/>
<proteinExistence type="predicted"/>
<reference evidence="2 3" key="1">
    <citation type="submission" date="2016-07" db="EMBL/GenBank/DDBJ databases">
        <title>Pervasive Adenine N6-methylation of Active Genes in Fungi.</title>
        <authorList>
            <consortium name="DOE Joint Genome Institute"/>
            <person name="Mondo S.J."/>
            <person name="Dannebaum R.O."/>
            <person name="Kuo R.C."/>
            <person name="Labutti K."/>
            <person name="Haridas S."/>
            <person name="Kuo A."/>
            <person name="Salamov A."/>
            <person name="Ahrendt S.R."/>
            <person name="Lipzen A."/>
            <person name="Sullivan W."/>
            <person name="Andreopoulos W.B."/>
            <person name="Clum A."/>
            <person name="Lindquist E."/>
            <person name="Daum C."/>
            <person name="Ramamoorthy G.K."/>
            <person name="Gryganskyi A."/>
            <person name="Culley D."/>
            <person name="Magnuson J.K."/>
            <person name="James T.Y."/>
            <person name="O'Malley M.A."/>
            <person name="Stajich J.E."/>
            <person name="Spatafora J.W."/>
            <person name="Visel A."/>
            <person name="Grigoriev I.V."/>
        </authorList>
    </citation>
    <scope>NUCLEOTIDE SEQUENCE [LARGE SCALE GENOMIC DNA]</scope>
    <source>
        <strain evidence="2 3">68-887.2</strain>
    </source>
</reference>
<organism evidence="2 3">
    <name type="scientific">Naematelia encephala</name>
    <dbReference type="NCBI Taxonomy" id="71784"/>
    <lineage>
        <taxon>Eukaryota</taxon>
        <taxon>Fungi</taxon>
        <taxon>Dikarya</taxon>
        <taxon>Basidiomycota</taxon>
        <taxon>Agaricomycotina</taxon>
        <taxon>Tremellomycetes</taxon>
        <taxon>Tremellales</taxon>
        <taxon>Naemateliaceae</taxon>
        <taxon>Naematelia</taxon>
    </lineage>
</organism>
<evidence type="ECO:0000313" key="2">
    <source>
        <dbReference type="EMBL" id="ORY29986.1"/>
    </source>
</evidence>
<protein>
    <submittedName>
        <fullName evidence="2">Uncharacterized protein</fullName>
    </submittedName>
</protein>
<dbReference type="AlphaFoldDB" id="A0A1Y2B5L9"/>
<dbReference type="EMBL" id="MCFC01000022">
    <property type="protein sequence ID" value="ORY29986.1"/>
    <property type="molecule type" value="Genomic_DNA"/>
</dbReference>
<gene>
    <name evidence="2" type="ORF">BCR39DRAFT_530456</name>
</gene>
<feature type="compositionally biased region" description="Polar residues" evidence="1">
    <location>
        <begin position="1"/>
        <end position="22"/>
    </location>
</feature>
<evidence type="ECO:0000256" key="1">
    <source>
        <dbReference type="SAM" id="MobiDB-lite"/>
    </source>
</evidence>
<accession>A0A1Y2B5L9</accession>
<dbReference type="Proteomes" id="UP000193986">
    <property type="component" value="Unassembled WGS sequence"/>
</dbReference>
<feature type="compositionally biased region" description="Basic residues" evidence="1">
    <location>
        <begin position="37"/>
        <end position="50"/>
    </location>
</feature>
<comment type="caution">
    <text evidence="2">The sequence shown here is derived from an EMBL/GenBank/DDBJ whole genome shotgun (WGS) entry which is preliminary data.</text>
</comment>
<feature type="compositionally biased region" description="Low complexity" evidence="1">
    <location>
        <begin position="25"/>
        <end position="35"/>
    </location>
</feature>
<feature type="region of interest" description="Disordered" evidence="1">
    <location>
        <begin position="1"/>
        <end position="54"/>
    </location>
</feature>
<evidence type="ECO:0000313" key="3">
    <source>
        <dbReference type="Proteomes" id="UP000193986"/>
    </source>
</evidence>
<keyword evidence="3" id="KW-1185">Reference proteome</keyword>